<keyword evidence="1" id="KW-0614">Plasmid</keyword>
<reference evidence="1" key="1">
    <citation type="submission" date="2013-02" db="EMBL/GenBank/DDBJ databases">
        <title>Comparative genomics of Borrelia species.</title>
        <authorList>
            <person name="Schwan T.G."/>
            <person name="Raffel S.J."/>
            <person name="Porcella S.F."/>
        </authorList>
    </citation>
    <scope>NUCLEOTIDE SEQUENCE</scope>
    <source>
        <strain evidence="1">YOR</strain>
        <plasmid evidence="1">unnamed</plasmid>
    </source>
</reference>
<dbReference type="HOGENOM" id="CLU_3402392_0_0_12"/>
<evidence type="ECO:0000313" key="1">
    <source>
        <dbReference type="EMBL" id="AHH04299.1"/>
    </source>
</evidence>
<dbReference type="AlphaFoldDB" id="W5SB28"/>
<dbReference type="EMBL" id="CP004168">
    <property type="protein sequence ID" value="AHH04299.1"/>
    <property type="molecule type" value="Genomic_DNA"/>
</dbReference>
<geneLocation type="plasmid" evidence="1">
    <name>unnamed</name>
</geneLocation>
<name>W5SB28_9SPIR</name>
<gene>
    <name evidence="1" type="ORF">BHY_1348</name>
</gene>
<proteinExistence type="predicted"/>
<sequence length="30" mass="3633">MISFKHYTLINLKNKINNLKLKFNETLIKL</sequence>
<accession>W5SB28</accession>
<organism evidence="1">
    <name type="scientific">Borrelia nietonii YOR</name>
    <dbReference type="NCBI Taxonomy" id="1293576"/>
    <lineage>
        <taxon>Bacteria</taxon>
        <taxon>Pseudomonadati</taxon>
        <taxon>Spirochaetota</taxon>
        <taxon>Spirochaetia</taxon>
        <taxon>Spirochaetales</taxon>
        <taxon>Borreliaceae</taxon>
        <taxon>Borrelia</taxon>
        <taxon>Borrelia nietonii</taxon>
    </lineage>
</organism>
<protein>
    <submittedName>
        <fullName evidence="1">Uncharacterized protein</fullName>
    </submittedName>
</protein>